<evidence type="ECO:0000256" key="2">
    <source>
        <dbReference type="ARBA" id="ARBA00022490"/>
    </source>
</evidence>
<keyword evidence="2" id="KW-0963">Cytoplasm</keyword>
<evidence type="ECO:0000256" key="5">
    <source>
        <dbReference type="ARBA" id="ARBA00022806"/>
    </source>
</evidence>
<evidence type="ECO:0000256" key="3">
    <source>
        <dbReference type="ARBA" id="ARBA00022741"/>
    </source>
</evidence>
<dbReference type="PANTHER" id="PTHR47959:SF1">
    <property type="entry name" value="ATP-DEPENDENT RNA HELICASE DBPA"/>
    <property type="match status" value="1"/>
</dbReference>
<dbReference type="PROSITE" id="PS51194">
    <property type="entry name" value="HELICASE_CTER"/>
    <property type="match status" value="1"/>
</dbReference>
<dbReference type="InterPro" id="IPR014014">
    <property type="entry name" value="RNA_helicase_DEAD_Q_motif"/>
</dbReference>
<evidence type="ECO:0000259" key="13">
    <source>
        <dbReference type="PROSITE" id="PS51194"/>
    </source>
</evidence>
<dbReference type="PROSITE" id="PS51192">
    <property type="entry name" value="HELICASE_ATP_BIND_1"/>
    <property type="match status" value="1"/>
</dbReference>
<dbReference type="Pfam" id="PF00270">
    <property type="entry name" value="DEAD"/>
    <property type="match status" value="1"/>
</dbReference>
<feature type="short sequence motif" description="Q motif" evidence="10">
    <location>
        <begin position="12"/>
        <end position="40"/>
    </location>
</feature>
<dbReference type="InterPro" id="IPR027417">
    <property type="entry name" value="P-loop_NTPase"/>
</dbReference>
<dbReference type="CDD" id="cd00268">
    <property type="entry name" value="DEADc"/>
    <property type="match status" value="1"/>
</dbReference>
<dbReference type="InterPro" id="IPR050079">
    <property type="entry name" value="DEAD_box_RNA_helicase"/>
</dbReference>
<proteinExistence type="inferred from homology"/>
<keyword evidence="6 11" id="KW-0067">ATP-binding</keyword>
<dbReference type="GO" id="GO:0003676">
    <property type="term" value="F:nucleic acid binding"/>
    <property type="evidence" value="ECO:0007669"/>
    <property type="project" value="InterPro"/>
</dbReference>
<dbReference type="NCBIfam" id="NF008744">
    <property type="entry name" value="PRK11776.1"/>
    <property type="match status" value="1"/>
</dbReference>
<evidence type="ECO:0000256" key="10">
    <source>
        <dbReference type="PROSITE-ProRule" id="PRU00552"/>
    </source>
</evidence>
<dbReference type="InterPro" id="IPR005580">
    <property type="entry name" value="DbpA/CsdA_RNA-bd_dom"/>
</dbReference>
<sequence>MSQVTPKADTNMSFSTLTLKPELIDNLKTMGYDSMTAIQAQSLPAILNGEDVIGQGKTGSGKTAAFGLGLLNKLDVKRFRIQSLVLCPTRELADQVAKEIRTLARGIHNIKVLTLCGGVPMGPQIGSLEHGAHIIVGTPGRIIDHLSRELLNLENVNTLVLDEADRMLEMGFLPDLDYIMAEMPRERQTLLFSATFPKQIQKVAEQIMFEPVMVKVASTHDSSSIEQHFYQIDSNKDRPKALRLLLLQHRPDSAVVFCNTKRETKEVAATLASDGFSVVALHGDLEQRDRDITLMQFANKSASIMVATDVAARGLDIEALDMVINYELAFDTEVHIHRIGRTGRAGSKGMALTFYTYDDDYKIKLLEEYLERDIVSEGLPPENLLDTFPTQPRMVTIQIEGGKKNKVRPGDILGALTGEDGIQGSEVGKIKITEFRSYVAVDRKVAKRALHKIVNGKLKGRMYRAWEMR</sequence>
<accession>A0A330M290</accession>
<dbReference type="GO" id="GO:0005829">
    <property type="term" value="C:cytosol"/>
    <property type="evidence" value="ECO:0007669"/>
    <property type="project" value="TreeGrafter"/>
</dbReference>
<protein>
    <recommendedName>
        <fullName evidence="9">DEAD-box ATP-dependent RNA helicase RhpA</fullName>
        <ecNumber evidence="1">3.6.4.13</ecNumber>
    </recommendedName>
</protein>
<feature type="domain" description="DEAD-box RNA helicase Q" evidence="14">
    <location>
        <begin position="12"/>
        <end position="40"/>
    </location>
</feature>
<dbReference type="SMART" id="SM00487">
    <property type="entry name" value="DEXDc"/>
    <property type="match status" value="1"/>
</dbReference>
<dbReference type="GO" id="GO:0003724">
    <property type="term" value="F:RNA helicase activity"/>
    <property type="evidence" value="ECO:0007669"/>
    <property type="project" value="UniProtKB-EC"/>
</dbReference>
<dbReference type="Gene3D" id="3.30.70.330">
    <property type="match status" value="1"/>
</dbReference>
<dbReference type="SUPFAM" id="SSF52540">
    <property type="entry name" value="P-loop containing nucleoside triphosphate hydrolases"/>
    <property type="match status" value="1"/>
</dbReference>
<keyword evidence="4 11" id="KW-0378">Hydrolase</keyword>
<dbReference type="InterPro" id="IPR001650">
    <property type="entry name" value="Helicase_C-like"/>
</dbReference>
<dbReference type="SMART" id="SM00490">
    <property type="entry name" value="HELICc"/>
    <property type="match status" value="1"/>
</dbReference>
<dbReference type="CDD" id="cd18787">
    <property type="entry name" value="SF2_C_DEAD"/>
    <property type="match status" value="1"/>
</dbReference>
<dbReference type="Pfam" id="PF03880">
    <property type="entry name" value="DbpA"/>
    <property type="match status" value="1"/>
</dbReference>
<evidence type="ECO:0000256" key="7">
    <source>
        <dbReference type="ARBA" id="ARBA00038437"/>
    </source>
</evidence>
<evidence type="ECO:0000313" key="15">
    <source>
        <dbReference type="EMBL" id="SQH75180.1"/>
    </source>
</evidence>
<dbReference type="GO" id="GO:0009266">
    <property type="term" value="P:response to temperature stimulus"/>
    <property type="evidence" value="ECO:0007669"/>
    <property type="project" value="UniProtKB-ARBA"/>
</dbReference>
<dbReference type="Pfam" id="PF00271">
    <property type="entry name" value="Helicase_C"/>
    <property type="match status" value="1"/>
</dbReference>
<keyword evidence="5 11" id="KW-0347">Helicase</keyword>
<name>A0A330M290_9GAMM</name>
<dbReference type="InterPro" id="IPR000629">
    <property type="entry name" value="RNA-helicase_DEAD-box_CS"/>
</dbReference>
<dbReference type="InterPro" id="IPR014001">
    <property type="entry name" value="Helicase_ATP-bd"/>
</dbReference>
<dbReference type="Gene3D" id="3.40.50.300">
    <property type="entry name" value="P-loop containing nucleotide triphosphate hydrolases"/>
    <property type="match status" value="2"/>
</dbReference>
<evidence type="ECO:0000256" key="6">
    <source>
        <dbReference type="ARBA" id="ARBA00022840"/>
    </source>
</evidence>
<evidence type="ECO:0000313" key="16">
    <source>
        <dbReference type="Proteomes" id="UP000250123"/>
    </source>
</evidence>
<dbReference type="EC" id="3.6.4.13" evidence="1"/>
<dbReference type="InterPro" id="IPR044742">
    <property type="entry name" value="DEAD/DEAH_RhlB"/>
</dbReference>
<feature type="domain" description="Helicase ATP-binding" evidence="12">
    <location>
        <begin position="43"/>
        <end position="214"/>
    </location>
</feature>
<keyword evidence="3 11" id="KW-0547">Nucleotide-binding</keyword>
<dbReference type="GO" id="GO:0005524">
    <property type="term" value="F:ATP binding"/>
    <property type="evidence" value="ECO:0007669"/>
    <property type="project" value="UniProtKB-KW"/>
</dbReference>
<comment type="catalytic activity">
    <reaction evidence="8">
        <text>ATP + H2O = ADP + phosphate + H(+)</text>
        <dbReference type="Rhea" id="RHEA:13065"/>
        <dbReference type="ChEBI" id="CHEBI:15377"/>
        <dbReference type="ChEBI" id="CHEBI:15378"/>
        <dbReference type="ChEBI" id="CHEBI:30616"/>
        <dbReference type="ChEBI" id="CHEBI:43474"/>
        <dbReference type="ChEBI" id="CHEBI:456216"/>
        <dbReference type="EC" id="3.6.4.13"/>
    </reaction>
</comment>
<dbReference type="PROSITE" id="PS00039">
    <property type="entry name" value="DEAD_ATP_HELICASE"/>
    <property type="match status" value="1"/>
</dbReference>
<dbReference type="KEGG" id="sbk:SHEWBE_1214"/>
<comment type="similarity">
    <text evidence="7 11">Belongs to the DEAD box helicase family.</text>
</comment>
<gene>
    <name evidence="15" type="primary">dbpA</name>
    <name evidence="15" type="ORF">SHEWBE_1214</name>
</gene>
<evidence type="ECO:0000256" key="1">
    <source>
        <dbReference type="ARBA" id="ARBA00012552"/>
    </source>
</evidence>
<feature type="domain" description="Helicase C-terminal" evidence="13">
    <location>
        <begin position="224"/>
        <end position="396"/>
    </location>
</feature>
<organism evidence="15 16">
    <name type="scientific">Shewanella benthica</name>
    <dbReference type="NCBI Taxonomy" id="43661"/>
    <lineage>
        <taxon>Bacteria</taxon>
        <taxon>Pseudomonadati</taxon>
        <taxon>Pseudomonadota</taxon>
        <taxon>Gammaproteobacteria</taxon>
        <taxon>Alteromonadales</taxon>
        <taxon>Shewanellaceae</taxon>
        <taxon>Shewanella</taxon>
    </lineage>
</organism>
<evidence type="ECO:0000256" key="4">
    <source>
        <dbReference type="ARBA" id="ARBA00022801"/>
    </source>
</evidence>
<evidence type="ECO:0000256" key="8">
    <source>
        <dbReference type="ARBA" id="ARBA00047984"/>
    </source>
</evidence>
<dbReference type="AlphaFoldDB" id="A0A330M290"/>
<evidence type="ECO:0000259" key="12">
    <source>
        <dbReference type="PROSITE" id="PS51192"/>
    </source>
</evidence>
<dbReference type="PANTHER" id="PTHR47959">
    <property type="entry name" value="ATP-DEPENDENT RNA HELICASE RHLE-RELATED"/>
    <property type="match status" value="1"/>
</dbReference>
<reference evidence="16" key="1">
    <citation type="submission" date="2018-06" db="EMBL/GenBank/DDBJ databases">
        <authorList>
            <person name="Cea G.-C."/>
            <person name="William W."/>
        </authorList>
    </citation>
    <scope>NUCLEOTIDE SEQUENCE [LARGE SCALE GENOMIC DNA]</scope>
    <source>
        <strain evidence="16">DB21MT-2</strain>
    </source>
</reference>
<dbReference type="PROSITE" id="PS51195">
    <property type="entry name" value="Q_MOTIF"/>
    <property type="match status" value="1"/>
</dbReference>
<dbReference type="FunFam" id="3.40.50.300:FF:000108">
    <property type="entry name" value="ATP-dependent RNA helicase RhlE"/>
    <property type="match status" value="1"/>
</dbReference>
<dbReference type="EMBL" id="LS483452">
    <property type="protein sequence ID" value="SQH75180.1"/>
    <property type="molecule type" value="Genomic_DNA"/>
</dbReference>
<dbReference type="GO" id="GO:0016787">
    <property type="term" value="F:hydrolase activity"/>
    <property type="evidence" value="ECO:0007669"/>
    <property type="project" value="UniProtKB-KW"/>
</dbReference>
<dbReference type="InterPro" id="IPR012677">
    <property type="entry name" value="Nucleotide-bd_a/b_plait_sf"/>
</dbReference>
<dbReference type="CDD" id="cd12501">
    <property type="entry name" value="RRM_EcDbpA_like"/>
    <property type="match status" value="1"/>
</dbReference>
<evidence type="ECO:0000259" key="14">
    <source>
        <dbReference type="PROSITE" id="PS51195"/>
    </source>
</evidence>
<evidence type="ECO:0000256" key="11">
    <source>
        <dbReference type="RuleBase" id="RU000492"/>
    </source>
</evidence>
<dbReference type="InterPro" id="IPR011545">
    <property type="entry name" value="DEAD/DEAH_box_helicase_dom"/>
</dbReference>
<evidence type="ECO:0000256" key="9">
    <source>
        <dbReference type="ARBA" id="ARBA00074363"/>
    </source>
</evidence>
<dbReference type="GO" id="GO:0042255">
    <property type="term" value="P:ribosome assembly"/>
    <property type="evidence" value="ECO:0007669"/>
    <property type="project" value="UniProtKB-ARBA"/>
</dbReference>
<dbReference type="Proteomes" id="UP000250123">
    <property type="component" value="Chromosome SHEWBE"/>
</dbReference>